<dbReference type="RefSeq" id="WP_141286945.1">
    <property type="nucleotide sequence ID" value="NZ_BAAAEW010000033.1"/>
</dbReference>
<feature type="signal peptide" evidence="1">
    <location>
        <begin position="1"/>
        <end position="18"/>
    </location>
</feature>
<feature type="chain" id="PRO_5046805969" description="Alpha/beta hydrolase" evidence="1">
    <location>
        <begin position="19"/>
        <end position="465"/>
    </location>
</feature>
<evidence type="ECO:0008006" key="4">
    <source>
        <dbReference type="Google" id="ProtNLM"/>
    </source>
</evidence>
<dbReference type="InterPro" id="IPR029058">
    <property type="entry name" value="AB_hydrolase_fold"/>
</dbReference>
<evidence type="ECO:0000313" key="3">
    <source>
        <dbReference type="Proteomes" id="UP001500279"/>
    </source>
</evidence>
<dbReference type="Gene3D" id="3.40.50.1820">
    <property type="entry name" value="alpha/beta hydrolase"/>
    <property type="match status" value="2"/>
</dbReference>
<comment type="caution">
    <text evidence="2">The sequence shown here is derived from an EMBL/GenBank/DDBJ whole genome shotgun (WGS) entry which is preliminary data.</text>
</comment>
<dbReference type="PROSITE" id="PS51257">
    <property type="entry name" value="PROKAR_LIPOPROTEIN"/>
    <property type="match status" value="1"/>
</dbReference>
<evidence type="ECO:0000313" key="2">
    <source>
        <dbReference type="EMBL" id="GAA0762627.1"/>
    </source>
</evidence>
<dbReference type="InterPro" id="IPR005152">
    <property type="entry name" value="Lipase_secreted"/>
</dbReference>
<gene>
    <name evidence="2" type="ORF">GCM10009107_47310</name>
</gene>
<accession>A0ABN1KDB0</accession>
<dbReference type="EMBL" id="BAAAEW010000033">
    <property type="protein sequence ID" value="GAA0762627.1"/>
    <property type="molecule type" value="Genomic_DNA"/>
</dbReference>
<keyword evidence="1" id="KW-0732">Signal</keyword>
<reference evidence="2 3" key="1">
    <citation type="journal article" date="2019" name="Int. J. Syst. Evol. Microbiol.">
        <title>The Global Catalogue of Microorganisms (GCM) 10K type strain sequencing project: providing services to taxonomists for standard genome sequencing and annotation.</title>
        <authorList>
            <consortium name="The Broad Institute Genomics Platform"/>
            <consortium name="The Broad Institute Genome Sequencing Center for Infectious Disease"/>
            <person name="Wu L."/>
            <person name="Ma J."/>
        </authorList>
    </citation>
    <scope>NUCLEOTIDE SEQUENCE [LARGE SCALE GENOMIC DNA]</scope>
    <source>
        <strain evidence="2 3">JCM 15503</strain>
    </source>
</reference>
<dbReference type="Proteomes" id="UP001500279">
    <property type="component" value="Unassembled WGS sequence"/>
</dbReference>
<proteinExistence type="predicted"/>
<dbReference type="PANTHER" id="PTHR34853">
    <property type="match status" value="1"/>
</dbReference>
<dbReference type="SUPFAM" id="SSF53474">
    <property type="entry name" value="alpha/beta-Hydrolases"/>
    <property type="match status" value="1"/>
</dbReference>
<evidence type="ECO:0000256" key="1">
    <source>
        <dbReference type="SAM" id="SignalP"/>
    </source>
</evidence>
<keyword evidence="3" id="KW-1185">Reference proteome</keyword>
<dbReference type="PIRSF" id="PIRSF029171">
    <property type="entry name" value="Esterase_LipA"/>
    <property type="match status" value="1"/>
</dbReference>
<dbReference type="Pfam" id="PF03583">
    <property type="entry name" value="LIP"/>
    <property type="match status" value="1"/>
</dbReference>
<sequence>MRFQRPLFLLPVVAAVLAGCGGSTDAPPPRATIVLAQLAGQATTAQIDAGTTATGLIGLTGAAVCNVDIRYVVYQTRDPAGQPATASTAAFVPSGTDASCTGSRPVVLYAHGTTIEKAYNMADITHNSEGSLVAALLAAHGYIVVAPNYLGYDESGLDYHPYLNAENSAIDMVDGLRAAKAYLNEASAVKPSAQLFVTGYSQGGHVAMATHKIIERDYASEFTVTASAPMSGPHNLAKFIAQINSGPDVCPTLGSSDPNCTVNAGATLFTPLLLTSWQRSYGDVYSDAASVYQLPYGAATATLLPTNSTAEELLTTGKLPADTTFRKLFGTGGLIQESYRASYFASGSGFAKAAAANTLLGWTPKAPMAMCYSAADPTVYAYNTTDMQADLASRGVLVPALDVRGDPATIAGTLGNSAAQLAGAFQVNNPAAGTAVGTPGTENDHAAAAPYCATFVRGFFANFVQ</sequence>
<dbReference type="PANTHER" id="PTHR34853:SF1">
    <property type="entry name" value="LIPASE 5"/>
    <property type="match status" value="1"/>
</dbReference>
<protein>
    <recommendedName>
        <fullName evidence="4">Alpha/beta hydrolase</fullName>
    </recommendedName>
</protein>
<name>A0ABN1KDB0_9BURK</name>
<organism evidence="2 3">
    <name type="scientific">Ideonella azotifigens</name>
    <dbReference type="NCBI Taxonomy" id="513160"/>
    <lineage>
        <taxon>Bacteria</taxon>
        <taxon>Pseudomonadati</taxon>
        <taxon>Pseudomonadota</taxon>
        <taxon>Betaproteobacteria</taxon>
        <taxon>Burkholderiales</taxon>
        <taxon>Sphaerotilaceae</taxon>
        <taxon>Ideonella</taxon>
    </lineage>
</organism>